<keyword evidence="2" id="KW-0067">ATP-binding</keyword>
<dbReference type="InterPro" id="IPR058031">
    <property type="entry name" value="AAA_lid_NorR"/>
</dbReference>
<name>A0A842HD06_9BACT</name>
<keyword evidence="7" id="KW-1185">Reference proteome</keyword>
<evidence type="ECO:0000313" key="6">
    <source>
        <dbReference type="EMBL" id="MBC2593261.1"/>
    </source>
</evidence>
<evidence type="ECO:0000313" key="7">
    <source>
        <dbReference type="Proteomes" id="UP000546464"/>
    </source>
</evidence>
<dbReference type="GO" id="GO:0000160">
    <property type="term" value="P:phosphorelay signal transduction system"/>
    <property type="evidence" value="ECO:0007669"/>
    <property type="project" value="InterPro"/>
</dbReference>
<dbReference type="AlphaFoldDB" id="A0A842HD06"/>
<keyword evidence="1" id="KW-0547">Nucleotide-binding</keyword>
<dbReference type="SUPFAM" id="SSF52172">
    <property type="entry name" value="CheY-like"/>
    <property type="match status" value="1"/>
</dbReference>
<dbReference type="PROSITE" id="PS50045">
    <property type="entry name" value="SIGMA54_INTERACT_4"/>
    <property type="match status" value="1"/>
</dbReference>
<dbReference type="Gene3D" id="1.10.8.60">
    <property type="match status" value="1"/>
</dbReference>
<dbReference type="InterPro" id="IPR027417">
    <property type="entry name" value="P-loop_NTPase"/>
</dbReference>
<sequence length="450" mass="50775">MPQKILVLDDEENYAKMLHSLLEQHHFLVDSATKPEVALRALQEHGYDLVISDYKMPVMDGADFLQKARQINPDLPVILVSGLMNTPELVKVANMSVTLVLEKPIDIQHFLGHVKRFVQPLAEEEFHRQKSLQAAQQDAVADREGRSYVRSYPNDSRYVADESAGMQMFLDEIWLSSREQAHVFIQAPSGVEFELLLREISRWQEQPADRLILVDVASDVSVRTRDYLRGLQPGFSPVVGVSGYAQASFERQEAWVDVFREVPEPFLFVHLIDESLFFEGSPRINPELKELLLEKHSVWPPLKERLSDLAVYTQYLLRTHAEKSARPGRANLSGNALACLLGYDWPGNYRELSDVIRRTVALAEEGPVTGAQLAAILTRLGRTAPDGDILTLKQYLRREQNALLTLMLQDSDEDLGKLLQRLGVEPALASAARKPHELGLLYPELLSPSA</sequence>
<dbReference type="Pfam" id="PF00072">
    <property type="entry name" value="Response_reg"/>
    <property type="match status" value="1"/>
</dbReference>
<keyword evidence="3" id="KW-0597">Phosphoprotein</keyword>
<dbReference type="SUPFAM" id="SSF52540">
    <property type="entry name" value="P-loop containing nucleoside triphosphate hydrolases"/>
    <property type="match status" value="1"/>
</dbReference>
<feature type="modified residue" description="4-aspartylphosphate" evidence="3">
    <location>
        <position position="53"/>
    </location>
</feature>
<dbReference type="PANTHER" id="PTHR32071">
    <property type="entry name" value="TRANSCRIPTIONAL REGULATORY PROTEIN"/>
    <property type="match status" value="1"/>
</dbReference>
<dbReference type="EMBL" id="JACHVB010000013">
    <property type="protein sequence ID" value="MBC2593261.1"/>
    <property type="molecule type" value="Genomic_DNA"/>
</dbReference>
<evidence type="ECO:0000256" key="3">
    <source>
        <dbReference type="PROSITE-ProRule" id="PRU00169"/>
    </source>
</evidence>
<dbReference type="Pfam" id="PF25601">
    <property type="entry name" value="AAA_lid_14"/>
    <property type="match status" value="1"/>
</dbReference>
<organism evidence="6 7">
    <name type="scientific">Ruficoccus amylovorans</name>
    <dbReference type="NCBI Taxonomy" id="1804625"/>
    <lineage>
        <taxon>Bacteria</taxon>
        <taxon>Pseudomonadati</taxon>
        <taxon>Verrucomicrobiota</taxon>
        <taxon>Opitutia</taxon>
        <taxon>Puniceicoccales</taxon>
        <taxon>Cerasicoccaceae</taxon>
        <taxon>Ruficoccus</taxon>
    </lineage>
</organism>
<dbReference type="PROSITE" id="PS50110">
    <property type="entry name" value="RESPONSE_REGULATORY"/>
    <property type="match status" value="1"/>
</dbReference>
<protein>
    <submittedName>
        <fullName evidence="6">Response regulator</fullName>
    </submittedName>
</protein>
<dbReference type="RefSeq" id="WP_185674273.1">
    <property type="nucleotide sequence ID" value="NZ_JACHVB010000013.1"/>
</dbReference>
<dbReference type="Proteomes" id="UP000546464">
    <property type="component" value="Unassembled WGS sequence"/>
</dbReference>
<reference evidence="6 7" key="1">
    <citation type="submission" date="2020-07" db="EMBL/GenBank/DDBJ databases">
        <authorList>
            <person name="Feng X."/>
        </authorList>
    </citation>
    <scope>NUCLEOTIDE SEQUENCE [LARGE SCALE GENOMIC DNA]</scope>
    <source>
        <strain evidence="6 7">JCM31066</strain>
    </source>
</reference>
<dbReference type="SMART" id="SM00448">
    <property type="entry name" value="REC"/>
    <property type="match status" value="1"/>
</dbReference>
<evidence type="ECO:0000256" key="1">
    <source>
        <dbReference type="ARBA" id="ARBA00022741"/>
    </source>
</evidence>
<accession>A0A842HD06</accession>
<proteinExistence type="predicted"/>
<dbReference type="GO" id="GO:0005524">
    <property type="term" value="F:ATP binding"/>
    <property type="evidence" value="ECO:0007669"/>
    <property type="project" value="UniProtKB-KW"/>
</dbReference>
<gene>
    <name evidence="6" type="ORF">H5P28_03205</name>
</gene>
<dbReference type="Gene3D" id="3.40.50.2300">
    <property type="match status" value="1"/>
</dbReference>
<dbReference type="CDD" id="cd00156">
    <property type="entry name" value="REC"/>
    <property type="match status" value="1"/>
</dbReference>
<evidence type="ECO:0000256" key="2">
    <source>
        <dbReference type="ARBA" id="ARBA00022840"/>
    </source>
</evidence>
<dbReference type="GO" id="GO:0006355">
    <property type="term" value="P:regulation of DNA-templated transcription"/>
    <property type="evidence" value="ECO:0007669"/>
    <property type="project" value="InterPro"/>
</dbReference>
<comment type="caution">
    <text evidence="6">The sequence shown here is derived from an EMBL/GenBank/DDBJ whole genome shotgun (WGS) entry which is preliminary data.</text>
</comment>
<dbReference type="InterPro" id="IPR002078">
    <property type="entry name" value="Sigma_54_int"/>
</dbReference>
<feature type="domain" description="Response regulatory" evidence="5">
    <location>
        <begin position="4"/>
        <end position="118"/>
    </location>
</feature>
<evidence type="ECO:0000259" key="4">
    <source>
        <dbReference type="PROSITE" id="PS50045"/>
    </source>
</evidence>
<dbReference type="InterPro" id="IPR001789">
    <property type="entry name" value="Sig_transdc_resp-reg_receiver"/>
</dbReference>
<dbReference type="InterPro" id="IPR011006">
    <property type="entry name" value="CheY-like_superfamily"/>
</dbReference>
<feature type="domain" description="Sigma-54 factor interaction" evidence="4">
    <location>
        <begin position="159"/>
        <end position="361"/>
    </location>
</feature>
<evidence type="ECO:0000259" key="5">
    <source>
        <dbReference type="PROSITE" id="PS50110"/>
    </source>
</evidence>